<organism evidence="1 2">
    <name type="scientific">Halostagnicola larsenii XH-48</name>
    <dbReference type="NCBI Taxonomy" id="797299"/>
    <lineage>
        <taxon>Archaea</taxon>
        <taxon>Methanobacteriati</taxon>
        <taxon>Methanobacteriota</taxon>
        <taxon>Stenosarchaea group</taxon>
        <taxon>Halobacteria</taxon>
        <taxon>Halobacteriales</taxon>
        <taxon>Natrialbaceae</taxon>
        <taxon>Halostagnicola</taxon>
    </lineage>
</organism>
<keyword evidence="1" id="KW-0614">Plasmid</keyword>
<dbReference type="Proteomes" id="UP000019024">
    <property type="component" value="Plasmid unnamed2"/>
</dbReference>
<sequence length="36" mass="4277">MFLVHQFNFALNEEYRRVIDILHAVTDVESRPPVGY</sequence>
<dbReference type="HOGENOM" id="CLU_3353845_0_0_2"/>
<name>W0JTM3_9EURY</name>
<evidence type="ECO:0000313" key="1">
    <source>
        <dbReference type="EMBL" id="AHG01929.1"/>
    </source>
</evidence>
<dbReference type="KEGG" id="hlr:HALLA_01130"/>
<dbReference type="EMBL" id="CP007057">
    <property type="protein sequence ID" value="AHG01929.1"/>
    <property type="molecule type" value="Genomic_DNA"/>
</dbReference>
<evidence type="ECO:0000313" key="2">
    <source>
        <dbReference type="Proteomes" id="UP000019024"/>
    </source>
</evidence>
<reference evidence="1 2" key="1">
    <citation type="submission" date="2014-01" db="EMBL/GenBank/DDBJ databases">
        <authorList>
            <consortium name="DOE Joint Genome Institute"/>
            <person name="Anderson I."/>
            <person name="Huntemann M."/>
            <person name="Han J."/>
            <person name="Chen A."/>
            <person name="Kyrpides N."/>
            <person name="Mavromatis K."/>
            <person name="Markowitz V."/>
            <person name="Palaniappan K."/>
            <person name="Ivanova N."/>
            <person name="Schaumberg A."/>
            <person name="Pati A."/>
            <person name="Liolios K."/>
            <person name="Nordberg H.P."/>
            <person name="Cantor M.N."/>
            <person name="Hua S.X."/>
            <person name="Woyke T."/>
        </authorList>
    </citation>
    <scope>NUCLEOTIDE SEQUENCE [LARGE SCALE GENOMIC DNA]</scope>
    <source>
        <strain evidence="1 2">XH-48</strain>
        <plasmid evidence="2">2</plasmid>
    </source>
</reference>
<keyword evidence="2" id="KW-1185">Reference proteome</keyword>
<protein>
    <submittedName>
        <fullName evidence="1">Uncharacterized protein</fullName>
    </submittedName>
</protein>
<proteinExistence type="predicted"/>
<geneLocation type="plasmid" evidence="2">
    <name>2</name>
</geneLocation>
<gene>
    <name evidence="1" type="ORF">HALLA_01130</name>
</gene>
<accession>W0JTM3</accession>
<dbReference type="AlphaFoldDB" id="W0JTM3"/>